<evidence type="ECO:0000259" key="2">
    <source>
        <dbReference type="SMART" id="SM00852"/>
    </source>
</evidence>
<feature type="domain" description="MoaB/Mog" evidence="2">
    <location>
        <begin position="479"/>
        <end position="639"/>
    </location>
</feature>
<gene>
    <name evidence="3" type="ORF">ALOHA_HF4000APKG8L7ctg1g7</name>
</gene>
<dbReference type="PANTHER" id="PTHR13939">
    <property type="entry name" value="NICOTINAMIDE-NUCLEOTIDE AMIDOHYDROLASE PNCC"/>
    <property type="match status" value="1"/>
</dbReference>
<organism evidence="3">
    <name type="scientific">uncultured marine microorganism HF4000_APKG8L7</name>
    <dbReference type="NCBI Taxonomy" id="455556"/>
    <lineage>
        <taxon>unclassified sequences</taxon>
        <taxon>environmental samples</taxon>
    </lineage>
</organism>
<protein>
    <submittedName>
        <fullName evidence="3">Putative molybdopterin binding domain protein</fullName>
    </submittedName>
</protein>
<evidence type="ECO:0000313" key="3">
    <source>
        <dbReference type="EMBL" id="ABZ09832.1"/>
    </source>
</evidence>
<dbReference type="PANTHER" id="PTHR13939:SF0">
    <property type="entry name" value="NMN AMIDOHYDROLASE-LIKE PROTEIN YFAY"/>
    <property type="match status" value="1"/>
</dbReference>
<dbReference type="InterPro" id="IPR036425">
    <property type="entry name" value="MoaB/Mog-like_dom_sf"/>
</dbReference>
<dbReference type="EMBL" id="EU016659">
    <property type="protein sequence ID" value="ABZ09832.1"/>
    <property type="molecule type" value="Genomic_DNA"/>
</dbReference>
<dbReference type="CDD" id="cd00885">
    <property type="entry name" value="cinA"/>
    <property type="match status" value="1"/>
</dbReference>
<dbReference type="Pfam" id="PF24102">
    <property type="entry name" value="FLAD1_M"/>
    <property type="match status" value="1"/>
</dbReference>
<feature type="region of interest" description="Disordered" evidence="1">
    <location>
        <begin position="336"/>
        <end position="360"/>
    </location>
</feature>
<dbReference type="InterPro" id="IPR050101">
    <property type="entry name" value="CinA"/>
</dbReference>
<feature type="region of interest" description="Disordered" evidence="1">
    <location>
        <begin position="389"/>
        <end position="425"/>
    </location>
</feature>
<dbReference type="SMART" id="SM00852">
    <property type="entry name" value="MoCF_biosynth"/>
    <property type="match status" value="1"/>
</dbReference>
<sequence>MDVLHFDVTCGSAGAFEQQVDARALAVAHFTPGTLVARELGDLPRRHRLGHQGVGVARVDADESAADADQLERVAKLARRVPRGRKPDFAAGRIEAQHRAWIGAVRRDRGASYELDIGEEALVALDQGAAKEWVGKSHGGILSVAAAQGDEFLEGLAAAGAARVLEGTVQRHLVLNRGPERRPCLGPRDAQAIGREACEDGAVAALGPRRRVRAVADRARTHPVVVERPARHGDAPEAVEEAGVEDHVVAELHVRVPGPRDLAPGHEHHRRRGGEEGLEVHLAHPIGWRQQGAEDSAAHVVDDAEVVGRGTRARGERHKDGKPLGSVEVVGVERGHEGAGGLGEAGVSRGGRAAAHRPRRDMADARIVEPGGAQGGGVIGAVVGDQNSLPRHVGLGDEAPDRAGNRVVGAEGRNDDGDQLGRSAARSRRHGPSLWCVGCVAASHSIFAHVESAPALGYDRRATSRVRDAMPETKTVTAALIIIGNEILSGRTQDANLQYIAKGLGDIGIRLREVRVIPDVDEVIVETLDTCRAEYDYVFTTGGIGPTHDDITSAAIARAFGRRIERNAQAVAIMEAQYERGQLNEARLKMADMPEGAELVLNPVSGAPGFRVENVYVMAGVPGIMRAMFDEIKNELRGGPPMLSRAVKTDLPEGAIAEGLGALQDRYADVDIGSYPFYRKGRFGVSLVLRGIDAEVLARATAEVLALVESLGGEGAEESLEDAG</sequence>
<proteinExistence type="predicted"/>
<accession>B3TB73</accession>
<name>B3TB73_9ZZZZ</name>
<reference evidence="3" key="1">
    <citation type="journal article" date="2008" name="ISME J.">
        <title>Genomic patterns of recombination, clonal divergence and environment in marine microbial populations.</title>
        <authorList>
            <person name="Konstantinidis K.T."/>
            <person name="Delong E.F."/>
        </authorList>
    </citation>
    <scope>NUCLEOTIDE SEQUENCE</scope>
</reference>
<dbReference type="SUPFAM" id="SSF53218">
    <property type="entry name" value="Molybdenum cofactor biosynthesis proteins"/>
    <property type="match status" value="1"/>
</dbReference>
<dbReference type="InterPro" id="IPR056596">
    <property type="entry name" value="FLAD1_M"/>
</dbReference>
<dbReference type="Gene3D" id="3.40.980.10">
    <property type="entry name" value="MoaB/Mog-like domain"/>
    <property type="match status" value="1"/>
</dbReference>
<dbReference type="InterPro" id="IPR001453">
    <property type="entry name" value="MoaB/Mog_dom"/>
</dbReference>
<dbReference type="AlphaFoldDB" id="B3TB73"/>
<evidence type="ECO:0000256" key="1">
    <source>
        <dbReference type="SAM" id="MobiDB-lite"/>
    </source>
</evidence>
<dbReference type="Pfam" id="PF00994">
    <property type="entry name" value="MoCF_biosynth"/>
    <property type="match status" value="1"/>
</dbReference>